<gene>
    <name evidence="1" type="ORF">HPB47_022145</name>
</gene>
<organism evidence="1 2">
    <name type="scientific">Ixodes persulcatus</name>
    <name type="common">Taiga tick</name>
    <dbReference type="NCBI Taxonomy" id="34615"/>
    <lineage>
        <taxon>Eukaryota</taxon>
        <taxon>Metazoa</taxon>
        <taxon>Ecdysozoa</taxon>
        <taxon>Arthropoda</taxon>
        <taxon>Chelicerata</taxon>
        <taxon>Arachnida</taxon>
        <taxon>Acari</taxon>
        <taxon>Parasitiformes</taxon>
        <taxon>Ixodida</taxon>
        <taxon>Ixodoidea</taxon>
        <taxon>Ixodidae</taxon>
        <taxon>Ixodinae</taxon>
        <taxon>Ixodes</taxon>
    </lineage>
</organism>
<evidence type="ECO:0000313" key="1">
    <source>
        <dbReference type="EMBL" id="KAG0431049.1"/>
    </source>
</evidence>
<comment type="caution">
    <text evidence="1">The sequence shown here is derived from an EMBL/GenBank/DDBJ whole genome shotgun (WGS) entry which is preliminary data.</text>
</comment>
<dbReference type="EMBL" id="JABSTQ010009263">
    <property type="protein sequence ID" value="KAG0431049.1"/>
    <property type="molecule type" value="Genomic_DNA"/>
</dbReference>
<evidence type="ECO:0000313" key="2">
    <source>
        <dbReference type="Proteomes" id="UP000805193"/>
    </source>
</evidence>
<sequence>MFDQVEINIRGLQTLGVSKSSFPSMLCGILMRALPRDIVVNYHRTAHLTAATAIPGPSSQPDLSELDRLLDFLSVEVESREKGEFKIPEKKNTKTTSYEDNIPRQETAFDKRDEMLQTHSQWPSSKRLQTKDQLCHMRRKAR</sequence>
<accession>A0AC60QAV6</accession>
<protein>
    <submittedName>
        <fullName evidence="1">Uncharacterized protein</fullName>
    </submittedName>
</protein>
<name>A0AC60QAV6_IXOPE</name>
<keyword evidence="2" id="KW-1185">Reference proteome</keyword>
<dbReference type="Proteomes" id="UP000805193">
    <property type="component" value="Unassembled WGS sequence"/>
</dbReference>
<proteinExistence type="predicted"/>
<reference evidence="1 2" key="1">
    <citation type="journal article" date="2020" name="Cell">
        <title>Large-Scale Comparative Analyses of Tick Genomes Elucidate Their Genetic Diversity and Vector Capacities.</title>
        <authorList>
            <consortium name="Tick Genome and Microbiome Consortium (TIGMIC)"/>
            <person name="Jia N."/>
            <person name="Wang J."/>
            <person name="Shi W."/>
            <person name="Du L."/>
            <person name="Sun Y."/>
            <person name="Zhan W."/>
            <person name="Jiang J.F."/>
            <person name="Wang Q."/>
            <person name="Zhang B."/>
            <person name="Ji P."/>
            <person name="Bell-Sakyi L."/>
            <person name="Cui X.M."/>
            <person name="Yuan T.T."/>
            <person name="Jiang B.G."/>
            <person name="Yang W.F."/>
            <person name="Lam T.T."/>
            <person name="Chang Q.C."/>
            <person name="Ding S.J."/>
            <person name="Wang X.J."/>
            <person name="Zhu J.G."/>
            <person name="Ruan X.D."/>
            <person name="Zhao L."/>
            <person name="Wei J.T."/>
            <person name="Ye R.Z."/>
            <person name="Que T.C."/>
            <person name="Du C.H."/>
            <person name="Zhou Y.H."/>
            <person name="Cheng J.X."/>
            <person name="Dai P.F."/>
            <person name="Guo W.B."/>
            <person name="Han X.H."/>
            <person name="Huang E.J."/>
            <person name="Li L.F."/>
            <person name="Wei W."/>
            <person name="Gao Y.C."/>
            <person name="Liu J.Z."/>
            <person name="Shao H.Z."/>
            <person name="Wang X."/>
            <person name="Wang C.C."/>
            <person name="Yang T.C."/>
            <person name="Huo Q.B."/>
            <person name="Li W."/>
            <person name="Chen H.Y."/>
            <person name="Chen S.E."/>
            <person name="Zhou L.G."/>
            <person name="Ni X.B."/>
            <person name="Tian J.H."/>
            <person name="Sheng Y."/>
            <person name="Liu T."/>
            <person name="Pan Y.S."/>
            <person name="Xia L.Y."/>
            <person name="Li J."/>
            <person name="Zhao F."/>
            <person name="Cao W.C."/>
        </authorList>
    </citation>
    <scope>NUCLEOTIDE SEQUENCE [LARGE SCALE GENOMIC DNA]</scope>
    <source>
        <strain evidence="1">Iper-2018</strain>
    </source>
</reference>